<proteinExistence type="predicted"/>
<comment type="caution">
    <text evidence="2">The sequence shown here is derived from an EMBL/GenBank/DDBJ whole genome shotgun (WGS) entry which is preliminary data.</text>
</comment>
<dbReference type="Proteomes" id="UP000240859">
    <property type="component" value="Unassembled WGS sequence"/>
</dbReference>
<evidence type="ECO:0000313" key="2">
    <source>
        <dbReference type="EMBL" id="PTI60479.1"/>
    </source>
</evidence>
<reference evidence="2 3" key="1">
    <citation type="journal article" date="2016" name="Front. Microbiol.">
        <title>Comprehensive Phylogenetic Analysis of Bovine Non-aureus Staphylococci Species Based on Whole-Genome Sequencing.</title>
        <authorList>
            <person name="Naushad S."/>
            <person name="Barkema H.W."/>
            <person name="Luby C."/>
            <person name="Condas L.A."/>
            <person name="Nobrega D.B."/>
            <person name="Carson D.A."/>
            <person name="De Buck J."/>
        </authorList>
    </citation>
    <scope>NUCLEOTIDE SEQUENCE [LARGE SCALE GENOMIC DNA]</scope>
    <source>
        <strain evidence="2 3">SNUC 1084</strain>
    </source>
</reference>
<organism evidence="2 3">
    <name type="scientific">Staphylococcus succinus</name>
    <dbReference type="NCBI Taxonomy" id="61015"/>
    <lineage>
        <taxon>Bacteria</taxon>
        <taxon>Bacillati</taxon>
        <taxon>Bacillota</taxon>
        <taxon>Bacilli</taxon>
        <taxon>Bacillales</taxon>
        <taxon>Staphylococcaceae</taxon>
        <taxon>Staphylococcus</taxon>
    </lineage>
</organism>
<sequence>ATDKPYYAISPIQQHIYILNEIAGKQTTAYNMPGIFNITGNVDIERVQYAFQSLIHRHEALRTRFETIDGSLVQVIEADTQIKIDYEEEPNADIDELLEDFVKPFNLQIAPLFRVKIVKRDDQRYILLFDIHHIISDGASIYNVIREFSQLYQGHKLEEVKLQYKNYSEWINNTDFSKQRTFWLSQFEDTLPILDLLLD</sequence>
<dbReference type="Gene3D" id="3.30.559.10">
    <property type="entry name" value="Chloramphenicol acetyltransferase-like domain"/>
    <property type="match status" value="1"/>
</dbReference>
<evidence type="ECO:0000259" key="1">
    <source>
        <dbReference type="Pfam" id="PF00668"/>
    </source>
</evidence>
<name>A0ABX5IHV2_9STAP</name>
<dbReference type="SUPFAM" id="SSF52777">
    <property type="entry name" value="CoA-dependent acyltransferases"/>
    <property type="match status" value="1"/>
</dbReference>
<dbReference type="PANTHER" id="PTHR45527:SF1">
    <property type="entry name" value="FATTY ACID SYNTHASE"/>
    <property type="match status" value="1"/>
</dbReference>
<dbReference type="Pfam" id="PF00668">
    <property type="entry name" value="Condensation"/>
    <property type="match status" value="1"/>
</dbReference>
<accession>A0ABX5IHV2</accession>
<protein>
    <submittedName>
        <fullName evidence="2">Non-ribosomal peptide synthetase</fullName>
    </submittedName>
</protein>
<dbReference type="Gene3D" id="3.30.559.30">
    <property type="entry name" value="Nonribosomal peptide synthetase, condensation domain"/>
    <property type="match status" value="1"/>
</dbReference>
<dbReference type="PANTHER" id="PTHR45527">
    <property type="entry name" value="NONRIBOSOMAL PEPTIDE SYNTHETASE"/>
    <property type="match status" value="1"/>
</dbReference>
<evidence type="ECO:0000313" key="3">
    <source>
        <dbReference type="Proteomes" id="UP000240859"/>
    </source>
</evidence>
<feature type="non-terminal residue" evidence="2">
    <location>
        <position position="199"/>
    </location>
</feature>
<dbReference type="EMBL" id="PZFR01000380">
    <property type="protein sequence ID" value="PTI60479.1"/>
    <property type="molecule type" value="Genomic_DNA"/>
</dbReference>
<dbReference type="InterPro" id="IPR001242">
    <property type="entry name" value="Condensation_dom"/>
</dbReference>
<keyword evidence="3" id="KW-1185">Reference proteome</keyword>
<feature type="non-terminal residue" evidence="2">
    <location>
        <position position="1"/>
    </location>
</feature>
<dbReference type="InterPro" id="IPR023213">
    <property type="entry name" value="CAT-like_dom_sf"/>
</dbReference>
<dbReference type="RefSeq" id="WP_241961752.1">
    <property type="nucleotide sequence ID" value="NZ_PZFR01000380.1"/>
</dbReference>
<gene>
    <name evidence="2" type="ORF">BU057_14855</name>
</gene>
<feature type="domain" description="Condensation" evidence="1">
    <location>
        <begin position="7"/>
        <end position="198"/>
    </location>
</feature>